<dbReference type="NCBIfam" id="TIGR00567">
    <property type="entry name" value="3mg"/>
    <property type="match status" value="1"/>
</dbReference>
<dbReference type="Gene3D" id="3.10.300.10">
    <property type="entry name" value="Methylpurine-DNA glycosylase (MPG)"/>
    <property type="match status" value="1"/>
</dbReference>
<dbReference type="SUPFAM" id="SSF50486">
    <property type="entry name" value="FMT C-terminal domain-like"/>
    <property type="match status" value="1"/>
</dbReference>
<dbReference type="AlphaFoldDB" id="A0AAC9JEX1"/>
<reference evidence="6 7" key="1">
    <citation type="submission" date="2016-11" db="EMBL/GenBank/DDBJ databases">
        <title>Networking in microbes: conjugative elements and plasmids in the genus Alteromonas.</title>
        <authorList>
            <person name="Lopez-Perez M."/>
            <person name="Ramon-Marco N."/>
            <person name="Rodriguez-Valera F."/>
        </authorList>
    </citation>
    <scope>NUCLEOTIDE SEQUENCE [LARGE SCALE GENOMIC DNA]</scope>
    <source>
        <strain evidence="6 7">CP48</strain>
    </source>
</reference>
<dbReference type="Proteomes" id="UP000182101">
    <property type="component" value="Chromosome"/>
</dbReference>
<sequence length="196" mass="21455">MSNIPPSFYTDSDVVNVARSLIGNFLFSKIDGVLTGGVIVETEAYCESRDLAMQKHLARRPSSVEALKRQGGVAYIYTVYGYHSMFNIVTNESNYADSVLIRAIAPTIGLETMRERRGLGTSSHNLCSGPAKMSQALALTPVLNGVSLLDKTTVWVEDNAIPISTNQIASSPRIGIDYAEHDAQLPWRFTLDSARK</sequence>
<dbReference type="InterPro" id="IPR036995">
    <property type="entry name" value="MPG_sf"/>
</dbReference>
<evidence type="ECO:0000256" key="4">
    <source>
        <dbReference type="ARBA" id="ARBA00023204"/>
    </source>
</evidence>
<keyword evidence="2 5" id="KW-0227">DNA damage</keyword>
<organism evidence="6 7">
    <name type="scientific">Alteromonas mediterranea</name>
    <dbReference type="NCBI Taxonomy" id="314275"/>
    <lineage>
        <taxon>Bacteria</taxon>
        <taxon>Pseudomonadati</taxon>
        <taxon>Pseudomonadota</taxon>
        <taxon>Gammaproteobacteria</taxon>
        <taxon>Alteromonadales</taxon>
        <taxon>Alteromonadaceae</taxon>
        <taxon>Alteromonas/Salinimonas group</taxon>
        <taxon>Alteromonas</taxon>
    </lineage>
</organism>
<dbReference type="GO" id="GO:0003905">
    <property type="term" value="F:alkylbase DNA N-glycosylase activity"/>
    <property type="evidence" value="ECO:0007669"/>
    <property type="project" value="InterPro"/>
</dbReference>
<dbReference type="CDD" id="cd00540">
    <property type="entry name" value="AAG"/>
    <property type="match status" value="1"/>
</dbReference>
<protein>
    <recommendedName>
        <fullName evidence="5">Putative 3-methyladenine DNA glycosylase</fullName>
        <ecNumber evidence="5">3.2.2.-</ecNumber>
    </recommendedName>
</protein>
<keyword evidence="4 5" id="KW-0234">DNA repair</keyword>
<dbReference type="InterPro" id="IPR003180">
    <property type="entry name" value="MPG"/>
</dbReference>
<evidence type="ECO:0000256" key="5">
    <source>
        <dbReference type="HAMAP-Rule" id="MF_00527"/>
    </source>
</evidence>
<evidence type="ECO:0000256" key="2">
    <source>
        <dbReference type="ARBA" id="ARBA00022763"/>
    </source>
</evidence>
<keyword evidence="3 5" id="KW-0378">Hydrolase</keyword>
<proteinExistence type="inferred from homology"/>
<dbReference type="Pfam" id="PF02245">
    <property type="entry name" value="Pur_DNA_glyco"/>
    <property type="match status" value="1"/>
</dbReference>
<comment type="similarity">
    <text evidence="1 5">Belongs to the DNA glycosylase MPG family.</text>
</comment>
<dbReference type="EMBL" id="CP018024">
    <property type="protein sequence ID" value="APD90202.1"/>
    <property type="molecule type" value="Genomic_DNA"/>
</dbReference>
<evidence type="ECO:0000256" key="3">
    <source>
        <dbReference type="ARBA" id="ARBA00022801"/>
    </source>
</evidence>
<dbReference type="GO" id="GO:0003677">
    <property type="term" value="F:DNA binding"/>
    <property type="evidence" value="ECO:0007669"/>
    <property type="project" value="InterPro"/>
</dbReference>
<evidence type="ECO:0000313" key="6">
    <source>
        <dbReference type="EMBL" id="APD90202.1"/>
    </source>
</evidence>
<evidence type="ECO:0000313" key="7">
    <source>
        <dbReference type="Proteomes" id="UP000182101"/>
    </source>
</evidence>
<dbReference type="PANTHER" id="PTHR10429">
    <property type="entry name" value="DNA-3-METHYLADENINE GLYCOSYLASE"/>
    <property type="match status" value="1"/>
</dbReference>
<name>A0AAC9JEX1_9ALTE</name>
<dbReference type="HAMAP" id="MF_00527">
    <property type="entry name" value="3MGH"/>
    <property type="match status" value="1"/>
</dbReference>
<dbReference type="GO" id="GO:0006284">
    <property type="term" value="P:base-excision repair"/>
    <property type="evidence" value="ECO:0007669"/>
    <property type="project" value="InterPro"/>
</dbReference>
<dbReference type="InterPro" id="IPR011034">
    <property type="entry name" value="Formyl_transferase-like_C_sf"/>
</dbReference>
<evidence type="ECO:0000256" key="1">
    <source>
        <dbReference type="ARBA" id="ARBA00009232"/>
    </source>
</evidence>
<dbReference type="EC" id="3.2.2.-" evidence="5"/>
<accession>A0AAC9JEX1</accession>
<dbReference type="RefSeq" id="WP_071959396.1">
    <property type="nucleotide sequence ID" value="NZ_CP018024.1"/>
</dbReference>
<gene>
    <name evidence="6" type="ORF">BM524_10590</name>
</gene>
<dbReference type="PANTHER" id="PTHR10429:SF0">
    <property type="entry name" value="DNA-3-METHYLADENINE GLYCOSYLASE"/>
    <property type="match status" value="1"/>
</dbReference>